<accession>A0ABR2NDQ4</accession>
<dbReference type="EMBL" id="JBBPBN010000171">
    <property type="protein sequence ID" value="KAK8974316.1"/>
    <property type="molecule type" value="Genomic_DNA"/>
</dbReference>
<name>A0ABR2NDQ4_9ROSI</name>
<evidence type="ECO:0000313" key="2">
    <source>
        <dbReference type="Proteomes" id="UP001396334"/>
    </source>
</evidence>
<sequence>MKLVWSPETASKAYIDTVKSCRQFKDSGVAEFLSTMAAGWNTKLMVESWSYGSPIATSVGLAIAANHTCGRHVCIVPDERSRSSYAEAMKDSKRKDFARVLRHAKLSHKGAVLACKNACGAGTGTGRAISGFRWHWVLERGTRVVRSVFLPVGQGLDIAHIGADAGVVGSKKSCSRWIKHIDQ</sequence>
<dbReference type="Proteomes" id="UP001396334">
    <property type="component" value="Unassembled WGS sequence"/>
</dbReference>
<evidence type="ECO:0000313" key="1">
    <source>
        <dbReference type="EMBL" id="KAK8974316.1"/>
    </source>
</evidence>
<protein>
    <submittedName>
        <fullName evidence="1">Uncharacterized protein</fullName>
    </submittedName>
</protein>
<dbReference type="PANTHER" id="PTHR33593:SF28">
    <property type="entry name" value="ANKYRIN REPEAT_KH DOMAIN PROTEIN (DUF1442)"/>
    <property type="match status" value="1"/>
</dbReference>
<dbReference type="PANTHER" id="PTHR33593">
    <property type="entry name" value="DUF1442 FAMILY PROTEIN"/>
    <property type="match status" value="1"/>
</dbReference>
<proteinExistence type="predicted"/>
<dbReference type="InterPro" id="IPR009902">
    <property type="entry name" value="DUF1442"/>
</dbReference>
<dbReference type="Pfam" id="PF07279">
    <property type="entry name" value="DUF1442"/>
    <property type="match status" value="1"/>
</dbReference>
<reference evidence="1 2" key="1">
    <citation type="journal article" date="2024" name="G3 (Bethesda)">
        <title>Genome assembly of Hibiscus sabdariffa L. provides insights into metabolisms of medicinal natural products.</title>
        <authorList>
            <person name="Kim T."/>
        </authorList>
    </citation>
    <scope>NUCLEOTIDE SEQUENCE [LARGE SCALE GENOMIC DNA]</scope>
    <source>
        <strain evidence="1">TK-2024</strain>
        <tissue evidence="1">Old leaves</tissue>
    </source>
</reference>
<organism evidence="1 2">
    <name type="scientific">Hibiscus sabdariffa</name>
    <name type="common">roselle</name>
    <dbReference type="NCBI Taxonomy" id="183260"/>
    <lineage>
        <taxon>Eukaryota</taxon>
        <taxon>Viridiplantae</taxon>
        <taxon>Streptophyta</taxon>
        <taxon>Embryophyta</taxon>
        <taxon>Tracheophyta</taxon>
        <taxon>Spermatophyta</taxon>
        <taxon>Magnoliopsida</taxon>
        <taxon>eudicotyledons</taxon>
        <taxon>Gunneridae</taxon>
        <taxon>Pentapetalae</taxon>
        <taxon>rosids</taxon>
        <taxon>malvids</taxon>
        <taxon>Malvales</taxon>
        <taxon>Malvaceae</taxon>
        <taxon>Malvoideae</taxon>
        <taxon>Hibiscus</taxon>
    </lineage>
</organism>
<comment type="caution">
    <text evidence="1">The sequence shown here is derived from an EMBL/GenBank/DDBJ whole genome shotgun (WGS) entry which is preliminary data.</text>
</comment>
<gene>
    <name evidence="1" type="ORF">V6N11_034680</name>
</gene>
<keyword evidence="2" id="KW-1185">Reference proteome</keyword>